<gene>
    <name evidence="1" type="ORF">MTR65_11605</name>
</gene>
<dbReference type="EMBL" id="JALHAT010000018">
    <property type="protein sequence ID" value="MCJ1961329.1"/>
    <property type="molecule type" value="Genomic_DNA"/>
</dbReference>
<keyword evidence="2" id="KW-1185">Reference proteome</keyword>
<evidence type="ECO:0008006" key="3">
    <source>
        <dbReference type="Google" id="ProtNLM"/>
    </source>
</evidence>
<dbReference type="Proteomes" id="UP001162802">
    <property type="component" value="Unassembled WGS sequence"/>
</dbReference>
<reference evidence="1" key="1">
    <citation type="submission" date="2022-03" db="EMBL/GenBank/DDBJ databases">
        <title>Identification of a novel bacterium isolated from mangrove sediments.</title>
        <authorList>
            <person name="Pan X."/>
        </authorList>
    </citation>
    <scope>NUCLEOTIDE SEQUENCE</scope>
    <source>
        <strain evidence="1">B2637</strain>
    </source>
</reference>
<accession>A0ABT0ADT8</accession>
<evidence type="ECO:0000313" key="2">
    <source>
        <dbReference type="Proteomes" id="UP001162802"/>
    </source>
</evidence>
<evidence type="ECO:0000313" key="1">
    <source>
        <dbReference type="EMBL" id="MCJ1961329.1"/>
    </source>
</evidence>
<protein>
    <recommendedName>
        <fullName evidence="3">Roadblock/LAMTOR2 domain-containing protein</fullName>
    </recommendedName>
</protein>
<sequence length="314" mass="33465">MTSEDQDLVERRLQMQVYHEWARLARSRPYPDFQDMEDGALEPFRADSAIVQVHEDGEAPHLTFVGANLRRDCGEGARLGRRDDVPAGTLLAHLTENCEQCVSNRSPIWFEAEFDNQLGEAVKARGILLPVSSDGGTVDMVWCAASCSIEARVEPVAPLPIPPALAQGQVALEGDALAAMQDDPALRALVVELGKRLVAAAGLEGLVGLALVATAGGEVVSQLRRGPGFDLPRTAQFMAGLARAETQALAAGPGAERVEQVAVTTVRHVAFARPLGEVPGLMVLVALDRGMVNLANARIAMARLARDLDSAGVR</sequence>
<organism evidence="1 2">
    <name type="scientific">Novosphingobium mangrovi</name>
    <name type="common">ex Hu et al. 2023</name>
    <dbReference type="NCBI Taxonomy" id="2930094"/>
    <lineage>
        <taxon>Bacteria</taxon>
        <taxon>Pseudomonadati</taxon>
        <taxon>Pseudomonadota</taxon>
        <taxon>Alphaproteobacteria</taxon>
        <taxon>Sphingomonadales</taxon>
        <taxon>Sphingomonadaceae</taxon>
        <taxon>Novosphingobium</taxon>
    </lineage>
</organism>
<dbReference type="RefSeq" id="WP_243800297.1">
    <property type="nucleotide sequence ID" value="NZ_JALHAT010000018.1"/>
</dbReference>
<proteinExistence type="predicted"/>
<name>A0ABT0ADT8_9SPHN</name>
<comment type="caution">
    <text evidence="1">The sequence shown here is derived from an EMBL/GenBank/DDBJ whole genome shotgun (WGS) entry which is preliminary data.</text>
</comment>